<protein>
    <submittedName>
        <fullName evidence="2">Uncharacterized protein</fullName>
    </submittedName>
</protein>
<proteinExistence type="predicted"/>
<dbReference type="EMBL" id="MT951616">
    <property type="protein sequence ID" value="QXO84645.1"/>
    <property type="molecule type" value="Genomic_DNA"/>
</dbReference>
<name>A0A8F5V5P0_ENTFC</name>
<reference evidence="1" key="1">
    <citation type="submission" date="2020-08" db="EMBL/GenBank/DDBJ databases">
        <title>Novel genomic islands and a new vanD-subtype in the first VanD-type vancomycin resistant enterococci identified in Norway.</title>
        <authorList>
            <person name="AL Rubaye M."/>
            <person name="Janice J."/>
            <person name="Sundsfjord A."/>
            <person name="Hegstad K."/>
        </authorList>
    </citation>
    <scope>NUCLEOTIDE SEQUENCE</scope>
    <source>
        <strain evidence="1">KresVRE0001</strain>
    </source>
</reference>
<accession>A0A8F5V5P0</accession>
<evidence type="ECO:0000313" key="1">
    <source>
        <dbReference type="EMBL" id="QXO84614.1"/>
    </source>
</evidence>
<sequence length="66" mass="7292">MNWPENKKSAICKIANDTLINSVKLCLAVAKLDTDVNIITDLFAIVNPPGEKSILTANVYSERLFL</sequence>
<reference evidence="2" key="2">
    <citation type="submission" date="2020-08" db="EMBL/GenBank/DDBJ databases">
        <title>Novel genomic islands and a new vanD-subtype in the first VanD-type vancomycin resistant enterococci identified in Norway.</title>
        <authorList>
            <person name="Rubaye A.M."/>
            <person name="Janice J."/>
            <person name="Sundsfjord A."/>
            <person name="Hegstad K."/>
        </authorList>
    </citation>
    <scope>NUCLEOTIDE SEQUENCE</scope>
    <source>
        <strain evidence="2">KresVRE0002</strain>
    </source>
</reference>
<evidence type="ECO:0000313" key="2">
    <source>
        <dbReference type="EMBL" id="QXO84645.1"/>
    </source>
</evidence>
<dbReference type="AlphaFoldDB" id="A0A8F5V5P0"/>
<dbReference type="EMBL" id="MT951615">
    <property type="protein sequence ID" value="QXO84614.1"/>
    <property type="molecule type" value="Genomic_DNA"/>
</dbReference>
<gene>
    <name evidence="1" type="ORF">Tn6711_000142</name>
    <name evidence="2" type="ORF">Tn6712_000016</name>
</gene>
<organism evidence="2">
    <name type="scientific">Enterococcus faecium</name>
    <name type="common">Streptococcus faecium</name>
    <dbReference type="NCBI Taxonomy" id="1352"/>
    <lineage>
        <taxon>Bacteria</taxon>
        <taxon>Bacillati</taxon>
        <taxon>Bacillota</taxon>
        <taxon>Bacilli</taxon>
        <taxon>Lactobacillales</taxon>
        <taxon>Enterococcaceae</taxon>
        <taxon>Enterococcus</taxon>
    </lineage>
</organism>